<reference evidence="8 9" key="1">
    <citation type="submission" date="2023-07" db="EMBL/GenBank/DDBJ databases">
        <title>Sequencing the genomes of 1000 actinobacteria strains.</title>
        <authorList>
            <person name="Klenk H.-P."/>
        </authorList>
    </citation>
    <scope>NUCLEOTIDE SEQUENCE [LARGE SCALE GENOMIC DNA]</scope>
    <source>
        <strain evidence="8 9">DSM 46740</strain>
    </source>
</reference>
<comment type="caution">
    <text evidence="8">The sequence shown here is derived from an EMBL/GenBank/DDBJ whole genome shotgun (WGS) entry which is preliminary data.</text>
</comment>
<evidence type="ECO:0000256" key="5">
    <source>
        <dbReference type="ARBA" id="ARBA00023251"/>
    </source>
</evidence>
<evidence type="ECO:0000259" key="7">
    <source>
        <dbReference type="PROSITE" id="PS51012"/>
    </source>
</evidence>
<keyword evidence="3 6" id="KW-1133">Transmembrane helix</keyword>
<keyword evidence="2 6" id="KW-0812">Transmembrane</keyword>
<name>A0ABT9QQS9_9ACTN</name>
<dbReference type="Pfam" id="PF01061">
    <property type="entry name" value="ABC2_membrane"/>
    <property type="match status" value="1"/>
</dbReference>
<evidence type="ECO:0000313" key="8">
    <source>
        <dbReference type="EMBL" id="MDP9848780.1"/>
    </source>
</evidence>
<proteinExistence type="inferred from homology"/>
<evidence type="ECO:0000313" key="9">
    <source>
        <dbReference type="Proteomes" id="UP001225356"/>
    </source>
</evidence>
<dbReference type="PIRSF" id="PIRSF006648">
    <property type="entry name" value="DrrB"/>
    <property type="match status" value="1"/>
</dbReference>
<keyword evidence="9" id="KW-1185">Reference proteome</keyword>
<feature type="transmembrane region" description="Helical" evidence="6">
    <location>
        <begin position="38"/>
        <end position="60"/>
    </location>
</feature>
<dbReference type="InterPro" id="IPR013525">
    <property type="entry name" value="ABC2_TM"/>
</dbReference>
<keyword evidence="4 6" id="KW-0472">Membrane</keyword>
<feature type="transmembrane region" description="Helical" evidence="6">
    <location>
        <begin position="182"/>
        <end position="201"/>
    </location>
</feature>
<dbReference type="PANTHER" id="PTHR43229:SF2">
    <property type="entry name" value="NODULATION PROTEIN J"/>
    <property type="match status" value="1"/>
</dbReference>
<sequence length="266" mass="27661">MSTTGFAPIQVSPAQAVRHSLALAGRGVAKLRKSPVQLVDVILTPVVFLLMFVYLFGGAIAGGDLDGYVQAIVPGIMVMTVLQASVGIGVSLNADTSTGVFDRFRSMPVARSAPLIGAVLADLVRYVVSLAVLLGLAVVMGYRIQTGPVAALAGVGLLLAFGLSFSWLSVYIGMLVKTPGSVTGLTTILILPLTFASNVFIPTQTMPGWLRVWSDVNPVSLMSDAMRGLLNGGAVAGPLLGGLAWMAGAIVIFFPLAMRAYRKNAA</sequence>
<feature type="transmembrane region" description="Helical" evidence="6">
    <location>
        <begin position="115"/>
        <end position="142"/>
    </location>
</feature>
<feature type="domain" description="ABC transmembrane type-2" evidence="7">
    <location>
        <begin position="36"/>
        <end position="264"/>
    </location>
</feature>
<gene>
    <name evidence="8" type="ORF">J2853_007991</name>
</gene>
<dbReference type="PANTHER" id="PTHR43229">
    <property type="entry name" value="NODULATION PROTEIN J"/>
    <property type="match status" value="1"/>
</dbReference>
<evidence type="ECO:0000256" key="6">
    <source>
        <dbReference type="RuleBase" id="RU361157"/>
    </source>
</evidence>
<evidence type="ECO:0000256" key="4">
    <source>
        <dbReference type="ARBA" id="ARBA00023136"/>
    </source>
</evidence>
<dbReference type="EMBL" id="JAUSQU010000001">
    <property type="protein sequence ID" value="MDP9848780.1"/>
    <property type="molecule type" value="Genomic_DNA"/>
</dbReference>
<evidence type="ECO:0000256" key="3">
    <source>
        <dbReference type="ARBA" id="ARBA00022989"/>
    </source>
</evidence>
<protein>
    <recommendedName>
        <fullName evidence="6">Transport permease protein</fullName>
    </recommendedName>
</protein>
<evidence type="ECO:0000256" key="2">
    <source>
        <dbReference type="ARBA" id="ARBA00022692"/>
    </source>
</evidence>
<comment type="similarity">
    <text evidence="6">Belongs to the ABC-2 integral membrane protein family.</text>
</comment>
<evidence type="ECO:0000256" key="1">
    <source>
        <dbReference type="ARBA" id="ARBA00004141"/>
    </source>
</evidence>
<keyword evidence="6" id="KW-0813">Transport</keyword>
<feature type="transmembrane region" description="Helical" evidence="6">
    <location>
        <begin position="235"/>
        <end position="257"/>
    </location>
</feature>
<keyword evidence="6" id="KW-1003">Cell membrane</keyword>
<feature type="transmembrane region" description="Helical" evidence="6">
    <location>
        <begin position="148"/>
        <end position="170"/>
    </location>
</feature>
<dbReference type="Proteomes" id="UP001225356">
    <property type="component" value="Unassembled WGS sequence"/>
</dbReference>
<organism evidence="8 9">
    <name type="scientific">Streptosporangium lutulentum</name>
    <dbReference type="NCBI Taxonomy" id="1461250"/>
    <lineage>
        <taxon>Bacteria</taxon>
        <taxon>Bacillati</taxon>
        <taxon>Actinomycetota</taxon>
        <taxon>Actinomycetes</taxon>
        <taxon>Streptosporangiales</taxon>
        <taxon>Streptosporangiaceae</taxon>
        <taxon>Streptosporangium</taxon>
    </lineage>
</organism>
<accession>A0ABT9QQS9</accession>
<dbReference type="RefSeq" id="WP_307566282.1">
    <property type="nucleotide sequence ID" value="NZ_JAUSQU010000001.1"/>
</dbReference>
<dbReference type="InterPro" id="IPR047817">
    <property type="entry name" value="ABC2_TM_bact-type"/>
</dbReference>
<dbReference type="InterPro" id="IPR000412">
    <property type="entry name" value="ABC_2_transport"/>
</dbReference>
<dbReference type="InterPro" id="IPR051784">
    <property type="entry name" value="Nod_factor_ABC_transporter"/>
</dbReference>
<keyword evidence="5" id="KW-0046">Antibiotic resistance</keyword>
<feature type="transmembrane region" description="Helical" evidence="6">
    <location>
        <begin position="72"/>
        <end position="94"/>
    </location>
</feature>
<comment type="subcellular location">
    <subcellularLocation>
        <location evidence="6">Cell membrane</location>
        <topology evidence="6">Multi-pass membrane protein</topology>
    </subcellularLocation>
    <subcellularLocation>
        <location evidence="1">Membrane</location>
        <topology evidence="1">Multi-pass membrane protein</topology>
    </subcellularLocation>
</comment>
<dbReference type="PROSITE" id="PS51012">
    <property type="entry name" value="ABC_TM2"/>
    <property type="match status" value="1"/>
</dbReference>